<dbReference type="STRING" id="100787.A0A0G4LXV6"/>
<feature type="compositionally biased region" description="Polar residues" evidence="6">
    <location>
        <begin position="1245"/>
        <end position="1262"/>
    </location>
</feature>
<proteinExistence type="predicted"/>
<feature type="region of interest" description="Disordered" evidence="6">
    <location>
        <begin position="42"/>
        <end position="156"/>
    </location>
</feature>
<feature type="compositionally biased region" description="Polar residues" evidence="6">
    <location>
        <begin position="836"/>
        <end position="854"/>
    </location>
</feature>
<feature type="region of interest" description="Disordered" evidence="6">
    <location>
        <begin position="996"/>
        <end position="1267"/>
    </location>
</feature>
<feature type="compositionally biased region" description="Low complexity" evidence="6">
    <location>
        <begin position="1126"/>
        <end position="1143"/>
    </location>
</feature>
<keyword evidence="3 5" id="KW-0862">Zinc</keyword>
<dbReference type="CDD" id="cd08368">
    <property type="entry name" value="LIM"/>
    <property type="match status" value="1"/>
</dbReference>
<evidence type="ECO:0000256" key="6">
    <source>
        <dbReference type="SAM" id="MobiDB-lite"/>
    </source>
</evidence>
<feature type="compositionally biased region" description="Basic residues" evidence="6">
    <location>
        <begin position="1457"/>
        <end position="1467"/>
    </location>
</feature>
<feature type="compositionally biased region" description="Polar residues" evidence="6">
    <location>
        <begin position="337"/>
        <end position="346"/>
    </location>
</feature>
<dbReference type="CDD" id="cd09397">
    <property type="entry name" value="LIM1_UF1"/>
    <property type="match status" value="2"/>
</dbReference>
<organism evidence="8 9">
    <name type="scientific">Verticillium longisporum</name>
    <name type="common">Verticillium dahliae var. longisporum</name>
    <dbReference type="NCBI Taxonomy" id="100787"/>
    <lineage>
        <taxon>Eukaryota</taxon>
        <taxon>Fungi</taxon>
        <taxon>Dikarya</taxon>
        <taxon>Ascomycota</taxon>
        <taxon>Pezizomycotina</taxon>
        <taxon>Sordariomycetes</taxon>
        <taxon>Hypocreomycetidae</taxon>
        <taxon>Glomerellales</taxon>
        <taxon>Plectosphaerellaceae</taxon>
        <taxon>Verticillium</taxon>
    </lineage>
</organism>
<dbReference type="GO" id="GO:0046872">
    <property type="term" value="F:metal ion binding"/>
    <property type="evidence" value="ECO:0007669"/>
    <property type="project" value="UniProtKB-KW"/>
</dbReference>
<feature type="region of interest" description="Disordered" evidence="6">
    <location>
        <begin position="189"/>
        <end position="512"/>
    </location>
</feature>
<feature type="compositionally biased region" description="Polar residues" evidence="6">
    <location>
        <begin position="357"/>
        <end position="370"/>
    </location>
</feature>
<evidence type="ECO:0000256" key="2">
    <source>
        <dbReference type="ARBA" id="ARBA00022737"/>
    </source>
</evidence>
<feature type="region of interest" description="Disordered" evidence="6">
    <location>
        <begin position="626"/>
        <end position="685"/>
    </location>
</feature>
<evidence type="ECO:0000256" key="4">
    <source>
        <dbReference type="ARBA" id="ARBA00023038"/>
    </source>
</evidence>
<sequence length="1467" mass="156940">MAFPRESSFMPTIKCSSCGNEVEISMMGEHICGASLDSALPSPQTADTFASYARSPPPEDIKFSRTQPPRVDTNRPFLGQSQMTPISSSTGSLSVSPKTPSGGRPDDYFQPEIATDYDATPPLTARRPGGYGGFDEPDARDGEPNYQSSSPKRQQGALLQRMNTIAPGPFEMNRKPGPASKNAFASLRKNSTTDEVPPVSPRITESPKLGYSTERTSPVAQSTSAPKDGFAFLGNNHVGIAPPRVPRKNGYGGFGPPGQAPEEFEPEPFGVNRSGTFPRPNNPAEAPLRTPSAPGPRPERLKQIVDEAPSHTRQPSMGPDTSRPPPPRTSLLRPSTAGNGSSSINLANEFGVGNPYHSPSDSASSGYSTFSRPGHSSSQSSSQTSPVRSRPERRKPSDTSNFDNIMVDLEVSMADMGSMQQNAPSADRNANSSFNRQPSSGDVRYDPAAQGRPERTRSPLAAGPNDYNRAPVETHIRQQASSPPRDLLPRPSTRKPSDPAVQSSRGNCKSCGDPIKGKSISSADGRLTGRYHKACFVCTTCTEPFSSAEFYVHNDKPYCEQHYHKLNGSLCGSCGRGIEGQYLEDEESIKYHVGCFRCGDCGMSLSNGYFEVDGKAFCERDAWKRVQQPDGPPRGMARSPGPQGPPGARRGGPPPMGPGMGSKMGPPMGPGGPGRGGPRPAIGLPRGQQSRCLDVVGCFLCASSFRILSYIGQGRVFYQNTRAGDHPASHEPCRDLDPAPVQQLNTPRRFVLVVLDGGLDGQVIDHAEAILEQASMAFPRESSFMPTIKCSSCGNDVEISMMGEHICGASTDSALPSPQTADTFASYAHRPFLGQSQMTPISSSTGSLSVSPKTPSGGRPDDYFQPEIATDYNATPPLTARRPGGYGGFDEPDARDGEPNYQPSSPKRQQGALLQRMNTIAPGPFEMNRKPGPASKNAFASLRKNSTTDEVPPVSPRITESPKLGYSTERTSPVAQSTSAPKDGFAFLGNNHVGIAPPRVPRKNGYGGFGPPGQAPEEFEPEPFGVNRSGTFPRPNNPAEAPLRTPSAPGPRPERLKQIVDEAPSHTRQPSMGPDTSRPPPPRTSLLSPSTAGNGSSTINLANEFGVGNPYHSPSDSASSGYSTFSRPGHSSSQSSSQTSPVRSRPERRKPSDTSNFNNIMIDLEVSMADMGSMQQNAPSNDRKANSSFNRQPSLGDVRYDPAAQGRPERTRSPLAAGPNDYNRAPVETHIRQQASSPPRDLLPQPSTRKPSDPAVQSSRGNCKSCGDPIKGKSISSADGRLTGRYHKACFVCTTCTEPFTSAEFYVHNDKPYCEQHYHKLNGSLCGSCGRGIEGQYLEDEESIKYHVGCFRCGDCGMSLSNGYFEVDGRAFCERDAWKRVQQPDGPPRGMARSPGPQGPPGARRGGPPPMGPGMGSKMGPPMGPGGPGRGGPRPAIGLPRGQRLAPGANLAPMPRMNKRMTRLGMM</sequence>
<dbReference type="SMART" id="SM00132">
    <property type="entry name" value="LIM"/>
    <property type="match status" value="4"/>
</dbReference>
<dbReference type="Proteomes" id="UP000044602">
    <property type="component" value="Unassembled WGS sequence"/>
</dbReference>
<dbReference type="EMBL" id="CVQH01020306">
    <property type="protein sequence ID" value="CRK26856.1"/>
    <property type="molecule type" value="Genomic_DNA"/>
</dbReference>
<dbReference type="SUPFAM" id="SSF57716">
    <property type="entry name" value="Glucocorticoid receptor-like (DNA-binding domain)"/>
    <property type="match status" value="2"/>
</dbReference>
<reference evidence="9" key="1">
    <citation type="submission" date="2015-05" db="EMBL/GenBank/DDBJ databases">
        <authorList>
            <person name="Fogelqvist Johan"/>
        </authorList>
    </citation>
    <scope>NUCLEOTIDE SEQUENCE [LARGE SCALE GENOMIC DNA]</scope>
</reference>
<feature type="region of interest" description="Disordered" evidence="6">
    <location>
        <begin position="836"/>
        <end position="911"/>
    </location>
</feature>
<evidence type="ECO:0000256" key="1">
    <source>
        <dbReference type="ARBA" id="ARBA00022723"/>
    </source>
</evidence>
<evidence type="ECO:0000313" key="9">
    <source>
        <dbReference type="Proteomes" id="UP000044602"/>
    </source>
</evidence>
<keyword evidence="4 5" id="KW-0440">LIM domain</keyword>
<dbReference type="InterPro" id="IPR001781">
    <property type="entry name" value="Znf_LIM"/>
</dbReference>
<evidence type="ECO:0000256" key="3">
    <source>
        <dbReference type="ARBA" id="ARBA00022833"/>
    </source>
</evidence>
<protein>
    <recommendedName>
        <fullName evidence="7">LIM zinc-binding domain-containing protein</fullName>
    </recommendedName>
</protein>
<dbReference type="PROSITE" id="PS00478">
    <property type="entry name" value="LIM_DOMAIN_1"/>
    <property type="match status" value="2"/>
</dbReference>
<gene>
    <name evidence="8" type="ORF">BN1708_000655</name>
</gene>
<accession>A0A0G4LXV6</accession>
<feature type="compositionally biased region" description="Low complexity" evidence="6">
    <location>
        <begin position="481"/>
        <end position="491"/>
    </location>
</feature>
<evidence type="ECO:0000313" key="8">
    <source>
        <dbReference type="EMBL" id="CRK26856.1"/>
    </source>
</evidence>
<feature type="compositionally biased region" description="Basic and acidic residues" evidence="6">
    <location>
        <begin position="1052"/>
        <end position="1065"/>
    </location>
</feature>
<feature type="compositionally biased region" description="Polar residues" evidence="6">
    <location>
        <begin position="1112"/>
        <end position="1125"/>
    </location>
</feature>
<feature type="compositionally biased region" description="Polar residues" evidence="6">
    <location>
        <begin position="213"/>
        <end position="225"/>
    </location>
</feature>
<keyword evidence="9" id="KW-1185">Reference proteome</keyword>
<dbReference type="GO" id="GO:0030695">
    <property type="term" value="F:GTPase regulator activity"/>
    <property type="evidence" value="ECO:0007669"/>
    <property type="project" value="UniProtKB-ARBA"/>
</dbReference>
<feature type="compositionally biased region" description="Polar residues" evidence="6">
    <location>
        <begin position="79"/>
        <end position="99"/>
    </location>
</feature>
<feature type="compositionally biased region" description="Polar residues" evidence="6">
    <location>
        <begin position="1173"/>
        <end position="1193"/>
    </location>
</feature>
<name>A0A0G4LXV6_VERLO</name>
<feature type="domain" description="LIM zinc-binding" evidence="7">
    <location>
        <begin position="506"/>
        <end position="569"/>
    </location>
</feature>
<dbReference type="Gene3D" id="2.10.110.10">
    <property type="entry name" value="Cysteine Rich Protein"/>
    <property type="match status" value="4"/>
</dbReference>
<feature type="domain" description="LIM zinc-binding" evidence="7">
    <location>
        <begin position="1325"/>
        <end position="1383"/>
    </location>
</feature>
<feature type="compositionally biased region" description="Basic and acidic residues" evidence="6">
    <location>
        <begin position="297"/>
        <end position="310"/>
    </location>
</feature>
<feature type="compositionally biased region" description="Low complexity" evidence="6">
    <location>
        <begin position="1433"/>
        <end position="1442"/>
    </location>
</feature>
<feature type="compositionally biased region" description="Polar residues" evidence="6">
    <location>
        <begin position="1092"/>
        <end position="1101"/>
    </location>
</feature>
<keyword evidence="1 5" id="KW-0479">Metal-binding</keyword>
<dbReference type="PANTHER" id="PTHR24205:SF16">
    <property type="entry name" value="GH01042P-RELATED"/>
    <property type="match status" value="1"/>
</dbReference>
<keyword evidence="2" id="KW-0677">Repeat</keyword>
<feature type="region of interest" description="Disordered" evidence="6">
    <location>
        <begin position="944"/>
        <end position="981"/>
    </location>
</feature>
<feature type="compositionally biased region" description="Polar residues" evidence="6">
    <location>
        <begin position="968"/>
        <end position="980"/>
    </location>
</feature>
<feature type="region of interest" description="Disordered" evidence="6">
    <location>
        <begin position="1381"/>
        <end position="1467"/>
    </location>
</feature>
<dbReference type="FunFam" id="2.10.110.10:FF:000105">
    <property type="entry name" value="Similar to LIM domain-containing protein"/>
    <property type="match status" value="2"/>
</dbReference>
<dbReference type="GO" id="GO:0003712">
    <property type="term" value="F:transcription coregulator activity"/>
    <property type="evidence" value="ECO:0007669"/>
    <property type="project" value="TreeGrafter"/>
</dbReference>
<evidence type="ECO:0000259" key="7">
    <source>
        <dbReference type="PROSITE" id="PS50023"/>
    </source>
</evidence>
<feature type="compositionally biased region" description="Polar residues" evidence="6">
    <location>
        <begin position="418"/>
        <end position="440"/>
    </location>
</feature>
<dbReference type="GO" id="GO:0005634">
    <property type="term" value="C:nucleus"/>
    <property type="evidence" value="ECO:0007669"/>
    <property type="project" value="TreeGrafter"/>
</dbReference>
<dbReference type="PANTHER" id="PTHR24205">
    <property type="entry name" value="FOUR AND A HALF LIM DOMAINS PROTEIN"/>
    <property type="match status" value="1"/>
</dbReference>
<feature type="domain" description="LIM zinc-binding" evidence="7">
    <location>
        <begin position="1261"/>
        <end position="1324"/>
    </location>
</feature>
<feature type="domain" description="LIM zinc-binding" evidence="7">
    <location>
        <begin position="570"/>
        <end position="628"/>
    </location>
</feature>
<evidence type="ECO:0000256" key="5">
    <source>
        <dbReference type="PROSITE-ProRule" id="PRU00125"/>
    </source>
</evidence>
<feature type="compositionally biased region" description="Low complexity" evidence="6">
    <location>
        <begin position="371"/>
        <end position="388"/>
    </location>
</feature>
<dbReference type="Pfam" id="PF00412">
    <property type="entry name" value="LIM"/>
    <property type="match status" value="4"/>
</dbReference>
<dbReference type="PROSITE" id="PS50023">
    <property type="entry name" value="LIM_DOMAIN_2"/>
    <property type="match status" value="4"/>
</dbReference>